<dbReference type="InterPro" id="IPR041657">
    <property type="entry name" value="HTH_17"/>
</dbReference>
<name>A0A0J1FKQ4_9FIRM</name>
<dbReference type="Pfam" id="PF12728">
    <property type="entry name" value="HTH_17"/>
    <property type="match status" value="1"/>
</dbReference>
<dbReference type="PATRIC" id="fig|476652.3.peg.4288"/>
<feature type="domain" description="Helix-turn-helix" evidence="1">
    <location>
        <begin position="8"/>
        <end position="60"/>
    </location>
</feature>
<evidence type="ECO:0000313" key="3">
    <source>
        <dbReference type="Proteomes" id="UP000036356"/>
    </source>
</evidence>
<dbReference type="STRING" id="476652.DEAC_c40480"/>
<keyword evidence="3" id="KW-1185">Reference proteome</keyword>
<proteinExistence type="predicted"/>
<sequence length="69" mass="7936">MDKLPDILTAQLIATYLGISRRRVYELFQTTPGAGGIPNFDIGNSKRVEKKDFILWIEERKREKAKLVS</sequence>
<accession>A0A0J1FKQ4</accession>
<dbReference type="EMBL" id="LDZY01000018">
    <property type="protein sequence ID" value="KLU64054.1"/>
    <property type="molecule type" value="Genomic_DNA"/>
</dbReference>
<protein>
    <submittedName>
        <fullName evidence="2">Helix-turn-helix domain protein</fullName>
    </submittedName>
</protein>
<evidence type="ECO:0000259" key="1">
    <source>
        <dbReference type="Pfam" id="PF12728"/>
    </source>
</evidence>
<dbReference type="AlphaFoldDB" id="A0A0J1FKQ4"/>
<dbReference type="RefSeq" id="WP_047811814.1">
    <property type="nucleotide sequence ID" value="NZ_LDZY01000018.1"/>
</dbReference>
<reference evidence="2 3" key="1">
    <citation type="submission" date="2015-06" db="EMBL/GenBank/DDBJ databases">
        <title>Draft genome of the moderately acidophilic sulfate reducer Candidatus Desulfosporosinus acididurans strain M1.</title>
        <authorList>
            <person name="Poehlein A."/>
            <person name="Petzsch P."/>
            <person name="Johnson B.D."/>
            <person name="Schloemann M."/>
            <person name="Daniel R."/>
            <person name="Muehling M."/>
        </authorList>
    </citation>
    <scope>NUCLEOTIDE SEQUENCE [LARGE SCALE GENOMIC DNA]</scope>
    <source>
        <strain evidence="2 3">M1</strain>
    </source>
</reference>
<gene>
    <name evidence="2" type="ORF">DEAC_c40480</name>
</gene>
<comment type="caution">
    <text evidence="2">The sequence shown here is derived from an EMBL/GenBank/DDBJ whole genome shotgun (WGS) entry which is preliminary data.</text>
</comment>
<dbReference type="Proteomes" id="UP000036356">
    <property type="component" value="Unassembled WGS sequence"/>
</dbReference>
<organism evidence="2 3">
    <name type="scientific">Desulfosporosinus acididurans</name>
    <dbReference type="NCBI Taxonomy" id="476652"/>
    <lineage>
        <taxon>Bacteria</taxon>
        <taxon>Bacillati</taxon>
        <taxon>Bacillota</taxon>
        <taxon>Clostridia</taxon>
        <taxon>Eubacteriales</taxon>
        <taxon>Desulfitobacteriaceae</taxon>
        <taxon>Desulfosporosinus</taxon>
    </lineage>
</organism>
<evidence type="ECO:0000313" key="2">
    <source>
        <dbReference type="EMBL" id="KLU64054.1"/>
    </source>
</evidence>